<dbReference type="STRING" id="135208.A0A4Y9ZML6"/>
<evidence type="ECO:0000313" key="2">
    <source>
        <dbReference type="EMBL" id="TFY76106.1"/>
    </source>
</evidence>
<dbReference type="SUPFAM" id="SSF54928">
    <property type="entry name" value="RNA-binding domain, RBD"/>
    <property type="match status" value="1"/>
</dbReference>
<gene>
    <name evidence="2" type="ORF">EWM64_g7909</name>
</gene>
<dbReference type="AlphaFoldDB" id="A0A4Y9ZML6"/>
<dbReference type="Proteomes" id="UP000298061">
    <property type="component" value="Unassembled WGS sequence"/>
</dbReference>
<name>A0A4Y9ZML6_9AGAM</name>
<sequence length="93" mass="9961">MDEPITKRLHISGLTPAITPDALSARLATFGTLTALDGLGALDALGQPRKYAYVTLDTTKGKLAKCMNVLSGSTWKGARLRLGEAKPDYRESN</sequence>
<organism evidence="2 3">
    <name type="scientific">Hericium alpestre</name>
    <dbReference type="NCBI Taxonomy" id="135208"/>
    <lineage>
        <taxon>Eukaryota</taxon>
        <taxon>Fungi</taxon>
        <taxon>Dikarya</taxon>
        <taxon>Basidiomycota</taxon>
        <taxon>Agaricomycotina</taxon>
        <taxon>Agaricomycetes</taxon>
        <taxon>Russulales</taxon>
        <taxon>Hericiaceae</taxon>
        <taxon>Hericium</taxon>
    </lineage>
</organism>
<accession>A0A4Y9ZML6</accession>
<dbReference type="InterPro" id="IPR035979">
    <property type="entry name" value="RBD_domain_sf"/>
</dbReference>
<keyword evidence="1" id="KW-0694">RNA-binding</keyword>
<dbReference type="PANTHER" id="PTHR48029">
    <property type="entry name" value="NUCLEOLAR PROTEIN 8"/>
    <property type="match status" value="1"/>
</dbReference>
<comment type="caution">
    <text evidence="2">The sequence shown here is derived from an EMBL/GenBank/DDBJ whole genome shotgun (WGS) entry which is preliminary data.</text>
</comment>
<dbReference type="Gene3D" id="3.30.70.330">
    <property type="match status" value="1"/>
</dbReference>
<dbReference type="EMBL" id="SFCI01001320">
    <property type="protein sequence ID" value="TFY76106.1"/>
    <property type="molecule type" value="Genomic_DNA"/>
</dbReference>
<protein>
    <recommendedName>
        <fullName evidence="4">RRM domain-containing protein</fullName>
    </recommendedName>
</protein>
<proteinExistence type="predicted"/>
<dbReference type="InterPro" id="IPR012677">
    <property type="entry name" value="Nucleotide-bd_a/b_plait_sf"/>
</dbReference>
<dbReference type="PANTHER" id="PTHR48029:SF1">
    <property type="entry name" value="NUCLEOLAR PROTEIN 8"/>
    <property type="match status" value="1"/>
</dbReference>
<keyword evidence="3" id="KW-1185">Reference proteome</keyword>
<evidence type="ECO:0000313" key="3">
    <source>
        <dbReference type="Proteomes" id="UP000298061"/>
    </source>
</evidence>
<dbReference type="OrthoDB" id="21643at2759"/>
<dbReference type="GO" id="GO:0003723">
    <property type="term" value="F:RNA binding"/>
    <property type="evidence" value="ECO:0007669"/>
    <property type="project" value="UniProtKB-KW"/>
</dbReference>
<evidence type="ECO:0000256" key="1">
    <source>
        <dbReference type="ARBA" id="ARBA00022884"/>
    </source>
</evidence>
<evidence type="ECO:0008006" key="4">
    <source>
        <dbReference type="Google" id="ProtNLM"/>
    </source>
</evidence>
<reference evidence="2 3" key="1">
    <citation type="submission" date="2019-02" db="EMBL/GenBank/DDBJ databases">
        <title>Genome sequencing of the rare red list fungi Hericium alpestre (H. flagellum).</title>
        <authorList>
            <person name="Buettner E."/>
            <person name="Kellner H."/>
        </authorList>
    </citation>
    <scope>NUCLEOTIDE SEQUENCE [LARGE SCALE GENOMIC DNA]</scope>
    <source>
        <strain evidence="2 3">DSM 108284</strain>
    </source>
</reference>